<proteinExistence type="predicted"/>
<accession>A0ABX0CRV8</accession>
<protein>
    <recommendedName>
        <fullName evidence="4">XRE family transcriptional regulator</fullName>
    </recommendedName>
</protein>
<organism evidence="2 3">
    <name type="scientific">Nocardia cyriacigeorgica</name>
    <dbReference type="NCBI Taxonomy" id="135487"/>
    <lineage>
        <taxon>Bacteria</taxon>
        <taxon>Bacillati</taxon>
        <taxon>Actinomycetota</taxon>
        <taxon>Actinomycetes</taxon>
        <taxon>Mycobacteriales</taxon>
        <taxon>Nocardiaceae</taxon>
        <taxon>Nocardia</taxon>
    </lineage>
</organism>
<evidence type="ECO:0008006" key="4">
    <source>
        <dbReference type="Google" id="ProtNLM"/>
    </source>
</evidence>
<keyword evidence="3" id="KW-1185">Reference proteome</keyword>
<gene>
    <name evidence="2" type="ORF">GV794_23505</name>
</gene>
<evidence type="ECO:0000313" key="3">
    <source>
        <dbReference type="Proteomes" id="UP000470876"/>
    </source>
</evidence>
<feature type="compositionally biased region" description="Basic and acidic residues" evidence="1">
    <location>
        <begin position="49"/>
        <end position="61"/>
    </location>
</feature>
<reference evidence="2 3" key="1">
    <citation type="submission" date="2020-01" db="EMBL/GenBank/DDBJ databases">
        <title>Genetics and antimicrobial susceptibilities of Nocardia species isolated from the soil; a comparison with species isolated from humans.</title>
        <authorList>
            <person name="Carrasco G."/>
            <person name="Monzon S."/>
            <person name="Sansegundo M."/>
            <person name="Garcia E."/>
            <person name="Garrido N."/>
            <person name="Medina M.J."/>
            <person name="Villalon P."/>
            <person name="Ramirez-Arocha A.C."/>
            <person name="Jimenez P."/>
            <person name="Cuesta I."/>
            <person name="Valdezate S."/>
        </authorList>
    </citation>
    <scope>NUCLEOTIDE SEQUENCE [LARGE SCALE GENOMIC DNA]</scope>
    <source>
        <strain evidence="2 3">CNM20110649</strain>
    </source>
</reference>
<evidence type="ECO:0000256" key="1">
    <source>
        <dbReference type="SAM" id="MobiDB-lite"/>
    </source>
</evidence>
<dbReference type="Proteomes" id="UP000470876">
    <property type="component" value="Unassembled WGS sequence"/>
</dbReference>
<sequence>MTADELAEFLRKERAKLRFQHAVARHIDIDGLAVLLRACRRPTNDPANDVDRHKINPPKEN</sequence>
<feature type="region of interest" description="Disordered" evidence="1">
    <location>
        <begin position="42"/>
        <end position="61"/>
    </location>
</feature>
<name>A0ABX0CRV8_9NOCA</name>
<evidence type="ECO:0000313" key="2">
    <source>
        <dbReference type="EMBL" id="NEW58587.1"/>
    </source>
</evidence>
<comment type="caution">
    <text evidence="2">The sequence shown here is derived from an EMBL/GenBank/DDBJ whole genome shotgun (WGS) entry which is preliminary data.</text>
</comment>
<dbReference type="EMBL" id="JAAGUX010000058">
    <property type="protein sequence ID" value="NEW58587.1"/>
    <property type="molecule type" value="Genomic_DNA"/>
</dbReference>